<dbReference type="EMBL" id="AP026073">
    <property type="protein sequence ID" value="BDM67713.1"/>
    <property type="molecule type" value="Genomic_DNA"/>
</dbReference>
<feature type="region of interest" description="Disordered" evidence="1">
    <location>
        <begin position="1"/>
        <end position="31"/>
    </location>
</feature>
<proteinExistence type="predicted"/>
<feature type="region of interest" description="Disordered" evidence="1">
    <location>
        <begin position="43"/>
        <end position="62"/>
    </location>
</feature>
<gene>
    <name evidence="2" type="ORF">HEK616_12000</name>
</gene>
<reference evidence="2" key="1">
    <citation type="submission" date="2022-06" db="EMBL/GenBank/DDBJ databases">
        <title>Complete genome sequence of Streptomyces nigrescens HEK616.</title>
        <authorList>
            <person name="Asamizu S."/>
            <person name="Onaka H."/>
        </authorList>
    </citation>
    <scope>NUCLEOTIDE SEQUENCE</scope>
    <source>
        <strain evidence="2">HEK616</strain>
    </source>
</reference>
<evidence type="ECO:0000313" key="2">
    <source>
        <dbReference type="EMBL" id="BDM67713.1"/>
    </source>
</evidence>
<name>A0ABN6QRX7_STRNI</name>
<evidence type="ECO:0000256" key="1">
    <source>
        <dbReference type="SAM" id="MobiDB-lite"/>
    </source>
</evidence>
<evidence type="ECO:0000313" key="3">
    <source>
        <dbReference type="Proteomes" id="UP001059597"/>
    </source>
</evidence>
<organism evidence="2 3">
    <name type="scientific">Streptomyces nigrescens</name>
    <dbReference type="NCBI Taxonomy" id="1920"/>
    <lineage>
        <taxon>Bacteria</taxon>
        <taxon>Bacillati</taxon>
        <taxon>Actinomycetota</taxon>
        <taxon>Actinomycetes</taxon>
        <taxon>Kitasatosporales</taxon>
        <taxon>Streptomycetaceae</taxon>
        <taxon>Streptomyces</taxon>
    </lineage>
</organism>
<keyword evidence="3" id="KW-1185">Reference proteome</keyword>
<accession>A0ABN6QRX7</accession>
<sequence>MDGRLPPARKDRGRQNPAYRPTRPPPVVLPAGMRLQPSAVRLRSSGFPPGFPPGRPRPGATPARAAVRTASRFGIARGENPSGVRVWTSSHMGNTPFPYGCCGGGP</sequence>
<feature type="compositionally biased region" description="Basic and acidic residues" evidence="1">
    <location>
        <begin position="1"/>
        <end position="14"/>
    </location>
</feature>
<protein>
    <submittedName>
        <fullName evidence="2">Uncharacterized protein</fullName>
    </submittedName>
</protein>
<dbReference type="Proteomes" id="UP001059597">
    <property type="component" value="Chromosome"/>
</dbReference>